<organism evidence="2 3">
    <name type="scientific">candidate division WWE3 bacterium</name>
    <dbReference type="NCBI Taxonomy" id="2053526"/>
    <lineage>
        <taxon>Bacteria</taxon>
        <taxon>Katanobacteria</taxon>
    </lineage>
</organism>
<sequence>MKRFLLGLVLTVALTSCYKGNYTFPVVITGNQQTYKVSYFDNKGIWRDTVIVPNGFTIYNEYNDDWKLDLIVIGDSVHVSVFNRNVLIKEFSGRDTLELHETIKY</sequence>
<evidence type="ECO:0000313" key="3">
    <source>
        <dbReference type="Proteomes" id="UP000526033"/>
    </source>
</evidence>
<evidence type="ECO:0000313" key="2">
    <source>
        <dbReference type="EMBL" id="NMB70183.1"/>
    </source>
</evidence>
<comment type="caution">
    <text evidence="2">The sequence shown here is derived from an EMBL/GenBank/DDBJ whole genome shotgun (WGS) entry which is preliminary data.</text>
</comment>
<dbReference type="InterPro" id="IPR012640">
    <property type="entry name" value="Membr_lipoprot_lipid_attach_CS"/>
</dbReference>
<dbReference type="Proteomes" id="UP000526033">
    <property type="component" value="Unassembled WGS sequence"/>
</dbReference>
<dbReference type="EMBL" id="JAAZNL010000035">
    <property type="protein sequence ID" value="NMB70183.1"/>
    <property type="molecule type" value="Genomic_DNA"/>
</dbReference>
<protein>
    <recommendedName>
        <fullName evidence="4">Lipoprotein</fullName>
    </recommendedName>
</protein>
<evidence type="ECO:0000256" key="1">
    <source>
        <dbReference type="ARBA" id="ARBA00022729"/>
    </source>
</evidence>
<dbReference type="AlphaFoldDB" id="A0A7X9DKM3"/>
<accession>A0A7X9DKM3</accession>
<gene>
    <name evidence="2" type="ORF">GYA27_03215</name>
</gene>
<evidence type="ECO:0008006" key="4">
    <source>
        <dbReference type="Google" id="ProtNLM"/>
    </source>
</evidence>
<proteinExistence type="predicted"/>
<dbReference type="PROSITE" id="PS51257">
    <property type="entry name" value="PROKAR_LIPOPROTEIN"/>
    <property type="match status" value="1"/>
</dbReference>
<name>A0A7X9DKM3_UNCKA</name>
<reference evidence="2 3" key="1">
    <citation type="journal article" date="2020" name="Biotechnol. Biofuels">
        <title>New insights from the biogas microbiome by comprehensive genome-resolved metagenomics of nearly 1600 species originating from multiple anaerobic digesters.</title>
        <authorList>
            <person name="Campanaro S."/>
            <person name="Treu L."/>
            <person name="Rodriguez-R L.M."/>
            <person name="Kovalovszki A."/>
            <person name="Ziels R.M."/>
            <person name="Maus I."/>
            <person name="Zhu X."/>
            <person name="Kougias P.G."/>
            <person name="Basile A."/>
            <person name="Luo G."/>
            <person name="Schluter A."/>
            <person name="Konstantinidis K.T."/>
            <person name="Angelidaki I."/>
        </authorList>
    </citation>
    <scope>NUCLEOTIDE SEQUENCE [LARGE SCALE GENOMIC DNA]</scope>
    <source>
        <strain evidence="2">AS27yjCOA_165</strain>
    </source>
</reference>
<dbReference type="Pfam" id="PF08139">
    <property type="entry name" value="LPAM_1"/>
    <property type="match status" value="1"/>
</dbReference>
<keyword evidence="1" id="KW-0732">Signal</keyword>